<protein>
    <submittedName>
        <fullName evidence="3">Uncharacterized protein LOC118430761</fullName>
    </submittedName>
</protein>
<keyword evidence="2" id="KW-1185">Reference proteome</keyword>
<organism evidence="2 3">
    <name type="scientific">Branchiostoma floridae</name>
    <name type="common">Florida lancelet</name>
    <name type="synonym">Amphioxus</name>
    <dbReference type="NCBI Taxonomy" id="7739"/>
    <lineage>
        <taxon>Eukaryota</taxon>
        <taxon>Metazoa</taxon>
        <taxon>Chordata</taxon>
        <taxon>Cephalochordata</taxon>
        <taxon>Leptocardii</taxon>
        <taxon>Amphioxiformes</taxon>
        <taxon>Branchiostomatidae</taxon>
        <taxon>Branchiostoma</taxon>
    </lineage>
</organism>
<feature type="transmembrane region" description="Helical" evidence="1">
    <location>
        <begin position="83"/>
        <end position="105"/>
    </location>
</feature>
<dbReference type="Proteomes" id="UP000001554">
    <property type="component" value="Chromosome 14"/>
</dbReference>
<dbReference type="PANTHER" id="PTHR34609">
    <property type="entry name" value="GEO08273P1-RELATED"/>
    <property type="match status" value="1"/>
</dbReference>
<evidence type="ECO:0000313" key="2">
    <source>
        <dbReference type="Proteomes" id="UP000001554"/>
    </source>
</evidence>
<keyword evidence="1" id="KW-1133">Transmembrane helix</keyword>
<dbReference type="GeneID" id="118430761"/>
<sequence>MCIRLRASCCGCCSLRTGSIVIGVLHLVLSFVTGGFYVYRWIRAMGSDVVPTEEVFVGVAVFGVSVLVAVLLIIGATHNNPTLCLIWVIWAGLHLALAIALAIYAGVVTFALSVGPNDAGGFVDLIRFLTIALMAIAGVIIVVLSYGIIVVCSHYRDLKDSPEVRSTPYEMQLV</sequence>
<evidence type="ECO:0000256" key="1">
    <source>
        <dbReference type="SAM" id="Phobius"/>
    </source>
</evidence>
<reference evidence="2" key="1">
    <citation type="journal article" date="2020" name="Nat. Ecol. Evol.">
        <title>Deeply conserved synteny resolves early events in vertebrate evolution.</title>
        <authorList>
            <person name="Simakov O."/>
            <person name="Marletaz F."/>
            <person name="Yue J.X."/>
            <person name="O'Connell B."/>
            <person name="Jenkins J."/>
            <person name="Brandt A."/>
            <person name="Calef R."/>
            <person name="Tung C.H."/>
            <person name="Huang T.K."/>
            <person name="Schmutz J."/>
            <person name="Satoh N."/>
            <person name="Yu J.K."/>
            <person name="Putnam N.H."/>
            <person name="Green R.E."/>
            <person name="Rokhsar D.S."/>
        </authorList>
    </citation>
    <scope>NUCLEOTIDE SEQUENCE [LARGE SCALE GENOMIC DNA]</scope>
    <source>
        <strain evidence="2">S238N-H82</strain>
    </source>
</reference>
<reference evidence="3" key="2">
    <citation type="submission" date="2025-08" db="UniProtKB">
        <authorList>
            <consortium name="RefSeq"/>
        </authorList>
    </citation>
    <scope>IDENTIFICATION</scope>
    <source>
        <strain evidence="3">S238N-H82</strain>
        <tissue evidence="3">Testes</tissue>
    </source>
</reference>
<keyword evidence="1" id="KW-0812">Transmembrane</keyword>
<dbReference type="InterPro" id="IPR053077">
    <property type="entry name" value="MARVEL_domain_protein_3"/>
</dbReference>
<feature type="transmembrane region" description="Helical" evidence="1">
    <location>
        <begin position="125"/>
        <end position="152"/>
    </location>
</feature>
<feature type="transmembrane region" description="Helical" evidence="1">
    <location>
        <begin position="20"/>
        <end position="39"/>
    </location>
</feature>
<proteinExistence type="predicted"/>
<dbReference type="KEGG" id="bfo:118430761"/>
<dbReference type="RefSeq" id="XP_035697674.1">
    <property type="nucleotide sequence ID" value="XM_035841781.1"/>
</dbReference>
<dbReference type="PANTHER" id="PTHR34609:SF17">
    <property type="entry name" value="GEO08273P1-RELATED"/>
    <property type="match status" value="1"/>
</dbReference>
<evidence type="ECO:0000313" key="3">
    <source>
        <dbReference type="RefSeq" id="XP_035697674.1"/>
    </source>
</evidence>
<dbReference type="OrthoDB" id="8190053at2759"/>
<name>A0A9J7MBP9_BRAFL</name>
<gene>
    <name evidence="3" type="primary">LOC118430761</name>
</gene>
<accession>A0A9J7MBP9</accession>
<dbReference type="AlphaFoldDB" id="A0A9J7MBP9"/>
<feature type="transmembrane region" description="Helical" evidence="1">
    <location>
        <begin position="55"/>
        <end position="76"/>
    </location>
</feature>
<keyword evidence="1" id="KW-0472">Membrane</keyword>